<proteinExistence type="predicted"/>
<evidence type="ECO:0000256" key="2">
    <source>
        <dbReference type="SAM" id="Phobius"/>
    </source>
</evidence>
<sequence length="106" mass="11433">MLGLPIIRDRFRDAVILPWHAQPTPLPSPPASPWPLVGMFGMGLGLGIALGSVLLSFDPARQQLQRLSERLTTTAGGLVTPIRERTSLSRDRSVQPEAGPALDQSL</sequence>
<feature type="transmembrane region" description="Helical" evidence="2">
    <location>
        <begin position="34"/>
        <end position="57"/>
    </location>
</feature>
<dbReference type="AlphaFoldDB" id="A0A934KGA3"/>
<dbReference type="EMBL" id="JAEKNQ010000019">
    <property type="protein sequence ID" value="MBJ7602338.1"/>
    <property type="molecule type" value="Genomic_DNA"/>
</dbReference>
<dbReference type="RefSeq" id="WP_338176790.1">
    <property type="nucleotide sequence ID" value="NZ_JAEKNQ010000019.1"/>
</dbReference>
<reference evidence="3 4" key="1">
    <citation type="submission" date="2020-10" db="EMBL/GenBank/DDBJ databases">
        <title>Ca. Dormibacterota MAGs.</title>
        <authorList>
            <person name="Montgomery K."/>
        </authorList>
    </citation>
    <scope>NUCLEOTIDE SEQUENCE [LARGE SCALE GENOMIC DNA]</scope>
    <source>
        <strain evidence="3">SC8811_S16_3</strain>
    </source>
</reference>
<feature type="region of interest" description="Disordered" evidence="1">
    <location>
        <begin position="76"/>
        <end position="106"/>
    </location>
</feature>
<gene>
    <name evidence="3" type="ORF">JF888_03970</name>
</gene>
<evidence type="ECO:0000313" key="4">
    <source>
        <dbReference type="Proteomes" id="UP000620075"/>
    </source>
</evidence>
<name>A0A934KGA3_9BACT</name>
<evidence type="ECO:0000256" key="1">
    <source>
        <dbReference type="SAM" id="MobiDB-lite"/>
    </source>
</evidence>
<evidence type="ECO:0000313" key="3">
    <source>
        <dbReference type="EMBL" id="MBJ7602338.1"/>
    </source>
</evidence>
<feature type="compositionally biased region" description="Basic and acidic residues" evidence="1">
    <location>
        <begin position="82"/>
        <end position="94"/>
    </location>
</feature>
<keyword evidence="2" id="KW-0812">Transmembrane</keyword>
<keyword evidence="2" id="KW-0472">Membrane</keyword>
<dbReference type="Proteomes" id="UP000620075">
    <property type="component" value="Unassembled WGS sequence"/>
</dbReference>
<accession>A0A934KGA3</accession>
<comment type="caution">
    <text evidence="3">The sequence shown here is derived from an EMBL/GenBank/DDBJ whole genome shotgun (WGS) entry which is preliminary data.</text>
</comment>
<organism evidence="3 4">
    <name type="scientific">Candidatus Dormiibacter inghamiae</name>
    <dbReference type="NCBI Taxonomy" id="3127013"/>
    <lineage>
        <taxon>Bacteria</taxon>
        <taxon>Bacillati</taxon>
        <taxon>Candidatus Dormiibacterota</taxon>
        <taxon>Candidatus Dormibacteria</taxon>
        <taxon>Candidatus Dormibacterales</taxon>
        <taxon>Candidatus Dormibacteraceae</taxon>
        <taxon>Candidatus Dormiibacter</taxon>
    </lineage>
</organism>
<keyword evidence="2" id="KW-1133">Transmembrane helix</keyword>
<protein>
    <submittedName>
        <fullName evidence="3">Uncharacterized protein</fullName>
    </submittedName>
</protein>